<evidence type="ECO:0000256" key="2">
    <source>
        <dbReference type="ARBA" id="ARBA00022692"/>
    </source>
</evidence>
<accession>A0ABR1UI32</accession>
<gene>
    <name evidence="10" type="ORF">PG996_011662</name>
</gene>
<keyword evidence="3 7" id="KW-1133">Transmembrane helix</keyword>
<keyword evidence="11" id="KW-1185">Reference proteome</keyword>
<feature type="transmembrane region" description="Helical" evidence="7">
    <location>
        <begin position="330"/>
        <end position="348"/>
    </location>
</feature>
<reference evidence="10 11" key="1">
    <citation type="submission" date="2023-01" db="EMBL/GenBank/DDBJ databases">
        <title>Analysis of 21 Apiospora genomes using comparative genomics revels a genus with tremendous synthesis potential of carbohydrate active enzymes and secondary metabolites.</title>
        <authorList>
            <person name="Sorensen T."/>
        </authorList>
    </citation>
    <scope>NUCLEOTIDE SEQUENCE [LARGE SCALE GENOMIC DNA]</scope>
    <source>
        <strain evidence="10 11">CBS 83171</strain>
    </source>
</reference>
<feature type="transmembrane region" description="Helical" evidence="7">
    <location>
        <begin position="248"/>
        <end position="269"/>
    </location>
</feature>
<evidence type="ECO:0000256" key="7">
    <source>
        <dbReference type="SAM" id="Phobius"/>
    </source>
</evidence>
<dbReference type="InterPro" id="IPR049326">
    <property type="entry name" value="Rhodopsin_dom_fungi"/>
</dbReference>
<evidence type="ECO:0000256" key="1">
    <source>
        <dbReference type="ARBA" id="ARBA00004141"/>
    </source>
</evidence>
<keyword evidence="2 7" id="KW-0812">Transmembrane</keyword>
<feature type="domain" description="Rhodopsin" evidence="9">
    <location>
        <begin position="163"/>
        <end position="393"/>
    </location>
</feature>
<evidence type="ECO:0000256" key="4">
    <source>
        <dbReference type="ARBA" id="ARBA00023136"/>
    </source>
</evidence>
<feature type="signal peptide" evidence="8">
    <location>
        <begin position="1"/>
        <end position="22"/>
    </location>
</feature>
<feature type="chain" id="PRO_5046779061" description="Rhodopsin domain-containing protein" evidence="8">
    <location>
        <begin position="23"/>
        <end position="480"/>
    </location>
</feature>
<feature type="transmembrane region" description="Helical" evidence="7">
    <location>
        <begin position="136"/>
        <end position="155"/>
    </location>
</feature>
<dbReference type="EMBL" id="JAQQWM010000007">
    <property type="protein sequence ID" value="KAK8057725.1"/>
    <property type="molecule type" value="Genomic_DNA"/>
</dbReference>
<dbReference type="PANTHER" id="PTHR33048:SF143">
    <property type="entry name" value="EXTRACELLULAR MEMBRANE PROTEIN CFEM DOMAIN-CONTAINING PROTEIN-RELATED"/>
    <property type="match status" value="1"/>
</dbReference>
<name>A0ABR1UI32_9PEZI</name>
<feature type="region of interest" description="Disordered" evidence="6">
    <location>
        <begin position="405"/>
        <end position="432"/>
    </location>
</feature>
<proteinExistence type="inferred from homology"/>
<comment type="similarity">
    <text evidence="5">Belongs to the SAT4 family.</text>
</comment>
<evidence type="ECO:0000256" key="3">
    <source>
        <dbReference type="ARBA" id="ARBA00022989"/>
    </source>
</evidence>
<evidence type="ECO:0000256" key="5">
    <source>
        <dbReference type="ARBA" id="ARBA00038359"/>
    </source>
</evidence>
<evidence type="ECO:0000313" key="10">
    <source>
        <dbReference type="EMBL" id="KAK8057725.1"/>
    </source>
</evidence>
<evidence type="ECO:0000256" key="6">
    <source>
        <dbReference type="SAM" id="MobiDB-lite"/>
    </source>
</evidence>
<organism evidence="10 11">
    <name type="scientific">Apiospora saccharicola</name>
    <dbReference type="NCBI Taxonomy" id="335842"/>
    <lineage>
        <taxon>Eukaryota</taxon>
        <taxon>Fungi</taxon>
        <taxon>Dikarya</taxon>
        <taxon>Ascomycota</taxon>
        <taxon>Pezizomycotina</taxon>
        <taxon>Sordariomycetes</taxon>
        <taxon>Xylariomycetidae</taxon>
        <taxon>Amphisphaeriales</taxon>
        <taxon>Apiosporaceae</taxon>
        <taxon>Apiospora</taxon>
    </lineage>
</organism>
<dbReference type="Pfam" id="PF20684">
    <property type="entry name" value="Fung_rhodopsin"/>
    <property type="match status" value="1"/>
</dbReference>
<feature type="compositionally biased region" description="Low complexity" evidence="6">
    <location>
        <begin position="409"/>
        <end position="420"/>
    </location>
</feature>
<feature type="transmembrane region" description="Helical" evidence="7">
    <location>
        <begin position="368"/>
        <end position="391"/>
    </location>
</feature>
<evidence type="ECO:0000259" key="9">
    <source>
        <dbReference type="Pfam" id="PF20684"/>
    </source>
</evidence>
<dbReference type="Proteomes" id="UP001446871">
    <property type="component" value="Unassembled WGS sequence"/>
</dbReference>
<sequence length="480" mass="53355">MARISSTLALWLLASFAALVAAQNSTQSASLVSVLHSIEHQLPQCAVRRIHHLTAPFAYSKQQAASPCSMLTAKQFDCFQEKAGSRSCVEVNDFIVTDSKDCMRASCTTHQLKGAERLLTTTCGVTPRNIQPMIRAVTWTLWGLATIFLAGRLLARSSYFGGMLLGYDDWAIITSFVVLTGVTIGAELMVIFGLGTDLWTLDDMHINIVLILFYIAEFAYVIESTLTKISILLLYLRIFPDRQFRKHIFILMGVMGLFCVAFVITLLTYCVPFDYTWTRWDNEKHGKCINMDAQTYTCAALNIVLDIVIFFMPIPQLMKLDLSWKKKIGIIFTFLVGLFVTICSVVRLQALVGWTRSTNPTMDYAKLAVWSLVELDVGVICACMPGMAGLFRRLKKRGTDYIRSRTGDSQNASQALASSSRPGLGYFKKNQNGDGITKTTVVSVQRTRGGGDSASESEVELVNRSKENYHNDFQGHGNAV</sequence>
<feature type="transmembrane region" description="Helical" evidence="7">
    <location>
        <begin position="299"/>
        <end position="318"/>
    </location>
</feature>
<dbReference type="InterPro" id="IPR052337">
    <property type="entry name" value="SAT4-like"/>
</dbReference>
<feature type="transmembrane region" description="Helical" evidence="7">
    <location>
        <begin position="167"/>
        <end position="194"/>
    </location>
</feature>
<comment type="caution">
    <text evidence="10">The sequence shown here is derived from an EMBL/GenBank/DDBJ whole genome shotgun (WGS) entry which is preliminary data.</text>
</comment>
<protein>
    <recommendedName>
        <fullName evidence="9">Rhodopsin domain-containing protein</fullName>
    </recommendedName>
</protein>
<dbReference type="PANTHER" id="PTHR33048">
    <property type="entry name" value="PTH11-LIKE INTEGRAL MEMBRANE PROTEIN (AFU_ORTHOLOGUE AFUA_5G11245)"/>
    <property type="match status" value="1"/>
</dbReference>
<evidence type="ECO:0000256" key="8">
    <source>
        <dbReference type="SAM" id="SignalP"/>
    </source>
</evidence>
<keyword evidence="8" id="KW-0732">Signal</keyword>
<comment type="subcellular location">
    <subcellularLocation>
        <location evidence="1">Membrane</location>
        <topology evidence="1">Multi-pass membrane protein</topology>
    </subcellularLocation>
</comment>
<feature type="transmembrane region" description="Helical" evidence="7">
    <location>
        <begin position="206"/>
        <end position="236"/>
    </location>
</feature>
<keyword evidence="4 7" id="KW-0472">Membrane</keyword>
<evidence type="ECO:0000313" key="11">
    <source>
        <dbReference type="Proteomes" id="UP001446871"/>
    </source>
</evidence>